<reference evidence="2" key="1">
    <citation type="submission" date="2014-09" db="EMBL/GenBank/DDBJ databases">
        <authorList>
            <person name="Mudge J."/>
            <person name="Ramaraj T."/>
            <person name="Lindquist I.E."/>
            <person name="Bharti A.K."/>
            <person name="Sundararajan A."/>
            <person name="Cameron C.T."/>
            <person name="Woodward J.E."/>
            <person name="May G.D."/>
            <person name="Brubaker C."/>
            <person name="Broadhvest J."/>
            <person name="Wilkins T.A."/>
        </authorList>
    </citation>
    <scope>NUCLEOTIDE SEQUENCE</scope>
    <source>
        <strain evidence="2">cv. AKA8401</strain>
    </source>
</reference>
<comment type="caution">
    <text evidence="1">The sequence shown here is derived from an EMBL/GenBank/DDBJ whole genome shotgun (WGS) entry which is preliminary data.</text>
</comment>
<gene>
    <name evidence="1" type="ORF">F383_29268</name>
</gene>
<organism evidence="1 2">
    <name type="scientific">Gossypium arboreum</name>
    <name type="common">Tree cotton</name>
    <name type="synonym">Gossypium nanking</name>
    <dbReference type="NCBI Taxonomy" id="29729"/>
    <lineage>
        <taxon>Eukaryota</taxon>
        <taxon>Viridiplantae</taxon>
        <taxon>Streptophyta</taxon>
        <taxon>Embryophyta</taxon>
        <taxon>Tracheophyta</taxon>
        <taxon>Spermatophyta</taxon>
        <taxon>Magnoliopsida</taxon>
        <taxon>eudicotyledons</taxon>
        <taxon>Gunneridae</taxon>
        <taxon>Pentapetalae</taxon>
        <taxon>rosids</taxon>
        <taxon>malvids</taxon>
        <taxon>Malvales</taxon>
        <taxon>Malvaceae</taxon>
        <taxon>Malvoideae</taxon>
        <taxon>Gossypium</taxon>
    </lineage>
</organism>
<evidence type="ECO:0000313" key="2">
    <source>
        <dbReference type="Proteomes" id="UP000032142"/>
    </source>
</evidence>
<keyword evidence="2" id="KW-1185">Reference proteome</keyword>
<protein>
    <submittedName>
        <fullName evidence="1">Uncharacterized protein</fullName>
    </submittedName>
</protein>
<evidence type="ECO:0000313" key="1">
    <source>
        <dbReference type="EMBL" id="KHG04566.1"/>
    </source>
</evidence>
<proteinExistence type="predicted"/>
<sequence>MDIRNKDTRPCPSLCSCPCNSLTWVTRPSHTPVC</sequence>
<dbReference type="Proteomes" id="UP000032142">
    <property type="component" value="Unassembled WGS sequence"/>
</dbReference>
<name>A0A0B0N060_GOSAR</name>
<accession>A0A0B0N060</accession>
<dbReference type="EMBL" id="JRRC01413955">
    <property type="protein sequence ID" value="KHG04566.1"/>
    <property type="molecule type" value="Genomic_DNA"/>
</dbReference>
<dbReference type="AlphaFoldDB" id="A0A0B0N060"/>